<evidence type="ECO:0000313" key="2">
    <source>
        <dbReference type="EMBL" id="USW52994.1"/>
    </source>
</evidence>
<keyword evidence="3" id="KW-1185">Reference proteome</keyword>
<name>A0A9Q9EK84_9PEZI</name>
<evidence type="ECO:0000256" key="1">
    <source>
        <dbReference type="SAM" id="MobiDB-lite"/>
    </source>
</evidence>
<feature type="region of interest" description="Disordered" evidence="1">
    <location>
        <begin position="1"/>
        <end position="55"/>
    </location>
</feature>
<feature type="region of interest" description="Disordered" evidence="1">
    <location>
        <begin position="67"/>
        <end position="93"/>
    </location>
</feature>
<gene>
    <name evidence="2" type="ORF">Slin15195_G063130</name>
</gene>
<accession>A0A9Q9EK84</accession>
<evidence type="ECO:0000313" key="3">
    <source>
        <dbReference type="Proteomes" id="UP001056384"/>
    </source>
</evidence>
<sequence length="253" mass="28977">MGRGAIYKFINENHPPASEPDAMTSPSESLLDQPDDEHEQSASVSAAEDASQPTLTPELYALAKSQKDNQPPALTRKNPRHLQPSIPALNARMRPMPGKRVKNMQKKWYAYLLNCILPPLPTKEWEQLRDWAHGKNLPQISIPRRSNVSPHEFRHFGKYSALEAIVIQGRIDKSVYGNREAHAITPRFMQRLWATVFSTCPYMTNDNATNEWNVRWGHQEIAASILDDVKEITEAGDLDKMYYLQKPYERKVE</sequence>
<protein>
    <submittedName>
        <fullName evidence="2">Uncharacterized protein</fullName>
    </submittedName>
</protein>
<dbReference type="OrthoDB" id="5521299at2759"/>
<dbReference type="Proteomes" id="UP001056384">
    <property type="component" value="Chromosome 5"/>
</dbReference>
<organism evidence="2 3">
    <name type="scientific">Septoria linicola</name>
    <dbReference type="NCBI Taxonomy" id="215465"/>
    <lineage>
        <taxon>Eukaryota</taxon>
        <taxon>Fungi</taxon>
        <taxon>Dikarya</taxon>
        <taxon>Ascomycota</taxon>
        <taxon>Pezizomycotina</taxon>
        <taxon>Dothideomycetes</taxon>
        <taxon>Dothideomycetidae</taxon>
        <taxon>Mycosphaerellales</taxon>
        <taxon>Mycosphaerellaceae</taxon>
        <taxon>Septoria</taxon>
    </lineage>
</organism>
<dbReference type="AlphaFoldDB" id="A0A9Q9EK84"/>
<dbReference type="EMBL" id="CP099422">
    <property type="protein sequence ID" value="USW52994.1"/>
    <property type="molecule type" value="Genomic_DNA"/>
</dbReference>
<reference evidence="2" key="1">
    <citation type="submission" date="2022-06" db="EMBL/GenBank/DDBJ databases">
        <title>Complete genome sequences of two strains of the flax pathogen Septoria linicola.</title>
        <authorList>
            <person name="Lapalu N."/>
            <person name="Simon A."/>
            <person name="Demenou B."/>
            <person name="Paumier D."/>
            <person name="Guillot M.-P."/>
            <person name="Gout L."/>
            <person name="Valade R."/>
        </authorList>
    </citation>
    <scope>NUCLEOTIDE SEQUENCE</scope>
    <source>
        <strain evidence="2">SE15195</strain>
    </source>
</reference>
<proteinExistence type="predicted"/>